<keyword evidence="1" id="KW-1133">Transmembrane helix</keyword>
<dbReference type="GO" id="GO:0004721">
    <property type="term" value="F:phosphoprotein phosphatase activity"/>
    <property type="evidence" value="ECO:0007669"/>
    <property type="project" value="TreeGrafter"/>
</dbReference>
<reference evidence="3 4" key="1">
    <citation type="submission" date="2016-03" db="EMBL/GenBank/DDBJ databases">
        <title>Whole genome sequencing of Grifola frondosa 9006-11.</title>
        <authorList>
            <person name="Min B."/>
            <person name="Park H."/>
            <person name="Kim J.-G."/>
            <person name="Cho H."/>
            <person name="Oh Y.-L."/>
            <person name="Kong W.-S."/>
            <person name="Choi I.-G."/>
        </authorList>
    </citation>
    <scope>NUCLEOTIDE SEQUENCE [LARGE SCALE GENOMIC DNA]</scope>
    <source>
        <strain evidence="3 4">9006-11</strain>
    </source>
</reference>
<organism evidence="3 4">
    <name type="scientific">Grifola frondosa</name>
    <name type="common">Maitake</name>
    <name type="synonym">Polyporus frondosus</name>
    <dbReference type="NCBI Taxonomy" id="5627"/>
    <lineage>
        <taxon>Eukaryota</taxon>
        <taxon>Fungi</taxon>
        <taxon>Dikarya</taxon>
        <taxon>Basidiomycota</taxon>
        <taxon>Agaricomycotina</taxon>
        <taxon>Agaricomycetes</taxon>
        <taxon>Polyporales</taxon>
        <taxon>Grifolaceae</taxon>
        <taxon>Grifola</taxon>
    </lineage>
</organism>
<dbReference type="GO" id="GO:0005737">
    <property type="term" value="C:cytoplasm"/>
    <property type="evidence" value="ECO:0007669"/>
    <property type="project" value="TreeGrafter"/>
</dbReference>
<evidence type="ECO:0000313" key="4">
    <source>
        <dbReference type="Proteomes" id="UP000092993"/>
    </source>
</evidence>
<keyword evidence="1" id="KW-0472">Membrane</keyword>
<dbReference type="PANTHER" id="PTHR32440">
    <property type="entry name" value="PHOSPHATASE DCR2-RELATED-RELATED"/>
    <property type="match status" value="1"/>
</dbReference>
<comment type="caution">
    <text evidence="3">The sequence shown here is derived from an EMBL/GenBank/DDBJ whole genome shotgun (WGS) entry which is preliminary data.</text>
</comment>
<dbReference type="OMA" id="AKPNALM"/>
<feature type="domain" description="Calcineurin-like phosphoesterase" evidence="2">
    <location>
        <begin position="356"/>
        <end position="530"/>
    </location>
</feature>
<dbReference type="STRING" id="5627.A0A1C7LPX6"/>
<feature type="transmembrane region" description="Helical" evidence="1">
    <location>
        <begin position="68"/>
        <end position="89"/>
    </location>
</feature>
<dbReference type="InterPro" id="IPR004843">
    <property type="entry name" value="Calcineurin-like_PHP"/>
</dbReference>
<dbReference type="CDD" id="cd07383">
    <property type="entry name" value="MPP_Dcr2"/>
    <property type="match status" value="1"/>
</dbReference>
<sequence>RHEPLAELESEFLGEFPKGELFGYVVLVAGCHFGHPAHKHIELGAGNYPLMPVMAFSLFRFGRFIRSIFVPTAAIIIFSCLLTFIFVLYQPTPGPGNIQRLGWQSWDVVSDYMSSSDVDVASGGALETPSSGSQSVPEGVDWWNVTDQNSETTDSASLPLDVWDPLMQHDTGLSEIHITECMIDPWFVPNIAADFCYPSTTKEDDALKGKWVRVDRNINEQMSVKNLNVYYRRTRRHDIPLVTALAILPDRETPSPFSAGWKKVSHPINPRGEKRYLWYKAEKNIRQMSDTERRDQLVTEIDVTFGEDTPWYGFEKLPTAAYDGNSMLESVWLAYRKGVKPPPRAPPLHFSRDGKFKIMQVADLHFSVNSGKCRDTILSPCAASDNMTSTLLARVLDMERPDLVVFTGDQLNGQGTSWDAKTVLAKFARTVTDRGIPWAAVFGNHDDEDGDSREAQIKYMQGLPYSLVEQGPKNIHGVGNYILKVKSADPSKTHLLTLYFLDSGSYSTGFWNWFGFFIPTEYDWIHQDQIDWFLQESSAMDPIERPFTPDGAKDLGDIWERQTSDQITGDRRRLAKPNALMFFHIPLQETYSAADVNPTTGKPLDVGVHDMEPNGAAKKQDGFFHKGILQAMESDHRAGGNAREVKVVANGHCHVTENCRRVKGVWLCFGGGGSYSGYGKIGFDRRFRIYDISDYGETIRTYKHTENDEIVDDMLLYGRGSPPPYEGTR</sequence>
<dbReference type="InterPro" id="IPR029052">
    <property type="entry name" value="Metallo-depent_PP-like"/>
</dbReference>
<dbReference type="SUPFAM" id="SSF56300">
    <property type="entry name" value="Metallo-dependent phosphatases"/>
    <property type="match status" value="1"/>
</dbReference>
<keyword evidence="1" id="KW-0812">Transmembrane</keyword>
<feature type="non-terminal residue" evidence="3">
    <location>
        <position position="1"/>
    </location>
</feature>
<keyword evidence="4" id="KW-1185">Reference proteome</keyword>
<dbReference type="AlphaFoldDB" id="A0A1C7LPX6"/>
<dbReference type="Gene3D" id="3.60.21.10">
    <property type="match status" value="1"/>
</dbReference>
<dbReference type="Pfam" id="PF00149">
    <property type="entry name" value="Metallophos"/>
    <property type="match status" value="1"/>
</dbReference>
<dbReference type="Proteomes" id="UP000092993">
    <property type="component" value="Unassembled WGS sequence"/>
</dbReference>
<protein>
    <submittedName>
        <fullName evidence="3">Putative inactive purple acid phosphatase 29</fullName>
    </submittedName>
</protein>
<accession>A0A1C7LPX6</accession>
<dbReference type="PANTHER" id="PTHR32440:SF0">
    <property type="entry name" value="PHOSPHATASE DCR2-RELATED"/>
    <property type="match status" value="1"/>
</dbReference>
<dbReference type="OrthoDB" id="783096at2759"/>
<evidence type="ECO:0000313" key="3">
    <source>
        <dbReference type="EMBL" id="OBZ66763.1"/>
    </source>
</evidence>
<proteinExistence type="predicted"/>
<gene>
    <name evidence="3" type="primary">PAP29</name>
    <name evidence="3" type="ORF">A0H81_13077</name>
</gene>
<evidence type="ECO:0000256" key="1">
    <source>
        <dbReference type="SAM" id="Phobius"/>
    </source>
</evidence>
<dbReference type="EMBL" id="LUGG01000027">
    <property type="protein sequence ID" value="OBZ66763.1"/>
    <property type="molecule type" value="Genomic_DNA"/>
</dbReference>
<name>A0A1C7LPX6_GRIFR</name>
<evidence type="ECO:0000259" key="2">
    <source>
        <dbReference type="Pfam" id="PF00149"/>
    </source>
</evidence>